<dbReference type="Proteomes" id="UP001281147">
    <property type="component" value="Unassembled WGS sequence"/>
</dbReference>
<accession>A0ACC3MX93</accession>
<keyword evidence="2" id="KW-1185">Reference proteome</keyword>
<evidence type="ECO:0000313" key="2">
    <source>
        <dbReference type="Proteomes" id="UP001281147"/>
    </source>
</evidence>
<gene>
    <name evidence="1" type="ORF">LTR37_013080</name>
</gene>
<dbReference type="EMBL" id="JAUTXU010000126">
    <property type="protein sequence ID" value="KAK3705773.1"/>
    <property type="molecule type" value="Genomic_DNA"/>
</dbReference>
<evidence type="ECO:0000313" key="1">
    <source>
        <dbReference type="EMBL" id="KAK3705773.1"/>
    </source>
</evidence>
<reference evidence="1" key="1">
    <citation type="submission" date="2023-07" db="EMBL/GenBank/DDBJ databases">
        <title>Black Yeasts Isolated from many extreme environments.</title>
        <authorList>
            <person name="Coleine C."/>
            <person name="Stajich J.E."/>
            <person name="Selbmann L."/>
        </authorList>
    </citation>
    <scope>NUCLEOTIDE SEQUENCE</scope>
    <source>
        <strain evidence="1">CCFEE 5714</strain>
    </source>
</reference>
<protein>
    <submittedName>
        <fullName evidence="1">Uncharacterized protein</fullName>
    </submittedName>
</protein>
<proteinExistence type="predicted"/>
<name>A0ACC3MX93_9PEZI</name>
<comment type="caution">
    <text evidence="1">The sequence shown here is derived from an EMBL/GenBank/DDBJ whole genome shotgun (WGS) entry which is preliminary data.</text>
</comment>
<organism evidence="1 2">
    <name type="scientific">Vermiconidia calcicola</name>
    <dbReference type="NCBI Taxonomy" id="1690605"/>
    <lineage>
        <taxon>Eukaryota</taxon>
        <taxon>Fungi</taxon>
        <taxon>Dikarya</taxon>
        <taxon>Ascomycota</taxon>
        <taxon>Pezizomycotina</taxon>
        <taxon>Dothideomycetes</taxon>
        <taxon>Dothideomycetidae</taxon>
        <taxon>Mycosphaerellales</taxon>
        <taxon>Extremaceae</taxon>
        <taxon>Vermiconidia</taxon>
    </lineage>
</organism>
<sequence length="536" mass="60615">MFNVKASLALLVIAFDLFAATLASPVEWSERRDSDDTCKKTKVAVLGAGCAGIFAAQALHNASINDFVIIEYNGEIGGRVKHTTFGQQPNGDGPYTVELGANWVQGLVSPDGPENPIWTLAKKWKLENKYSNYDNLSTFDETGQSDYSHLIDDFLDSYTKFEQDAGLILTQNLQDRSARTGFRLADWKPTHDSPKMQAVEWFEMDFEYAQTPEQTSHTWAVINYNSTFYQYSERNNFVFDQRGFSAFIIGEASTFLEDNDPRLMLNTIVTDIEYSDSGVTVHNKDGSCVEADYMICTFSIGVLQRDRINFQPKLPEWKQTGIDAMTMATYTKIFLQFPPDQVFWDTNTQFFLYADPYERGYYPIWQSLDTPGFQPGSGILFVTVTQDQSFQVESQTEEMTKNQVMEVLRTMYGAENVPEPTAFMYPRWSKEPWAYGSYSNWPPGYTLEMHQNLRASLGNGRLWFAGEATSTEYFGFLHGAYAEGQSAGIAIAECINGNATACNSSPSYKMLHGTTRFGEYDVDNGWTNATFETFGW</sequence>